<accession>A0A1M4Z4V9</accession>
<gene>
    <name evidence="2" type="ORF">SAMN02745157_1717</name>
</gene>
<dbReference type="EMBL" id="FQUP01000001">
    <property type="protein sequence ID" value="SHF13123.1"/>
    <property type="molecule type" value="Genomic_DNA"/>
</dbReference>
<keyword evidence="3" id="KW-1185">Reference proteome</keyword>
<protein>
    <recommendedName>
        <fullName evidence="4">DUF4260 domain-containing protein</fullName>
    </recommendedName>
</protein>
<proteinExistence type="predicted"/>
<dbReference type="AlphaFoldDB" id="A0A1M4Z4V9"/>
<sequence length="135" mass="13928">MSITTEPSTSPAVAGVPRRLLQAEGAAVLAVSLAAYSHLGGNWALFAAIFFAPDLAMLGYLAGNRIGAALYNAVHTTLTAFALGAAGYLFDLNWAIDSAVILAAHIGFDRLLGYGLKYGTAFGDTHLGSKGKRAA</sequence>
<dbReference type="OrthoDB" id="9813911at2"/>
<evidence type="ECO:0008006" key="4">
    <source>
        <dbReference type="Google" id="ProtNLM"/>
    </source>
</evidence>
<evidence type="ECO:0000313" key="3">
    <source>
        <dbReference type="Proteomes" id="UP000184485"/>
    </source>
</evidence>
<name>A0A1M4Z4V9_9HYPH</name>
<reference evidence="2 3" key="1">
    <citation type="submission" date="2016-11" db="EMBL/GenBank/DDBJ databases">
        <authorList>
            <person name="Jaros S."/>
            <person name="Januszkiewicz K."/>
            <person name="Wedrychowicz H."/>
        </authorList>
    </citation>
    <scope>NUCLEOTIDE SEQUENCE [LARGE SCALE GENOMIC DNA]</scope>
    <source>
        <strain evidence="2 3">DSM 19436</strain>
    </source>
</reference>
<dbReference type="Proteomes" id="UP000184485">
    <property type="component" value="Unassembled WGS sequence"/>
</dbReference>
<evidence type="ECO:0000313" key="2">
    <source>
        <dbReference type="EMBL" id="SHF13123.1"/>
    </source>
</evidence>
<dbReference type="InterPro" id="IPR025356">
    <property type="entry name" value="DUF4260"/>
</dbReference>
<keyword evidence="1" id="KW-1133">Transmembrane helix</keyword>
<keyword evidence="1" id="KW-0812">Transmembrane</keyword>
<feature type="transmembrane region" description="Helical" evidence="1">
    <location>
        <begin position="69"/>
        <end position="90"/>
    </location>
</feature>
<organism evidence="2 3">
    <name type="scientific">Kaistia soli DSM 19436</name>
    <dbReference type="NCBI Taxonomy" id="1122133"/>
    <lineage>
        <taxon>Bacteria</taxon>
        <taxon>Pseudomonadati</taxon>
        <taxon>Pseudomonadota</taxon>
        <taxon>Alphaproteobacteria</taxon>
        <taxon>Hyphomicrobiales</taxon>
        <taxon>Kaistiaceae</taxon>
        <taxon>Kaistia</taxon>
    </lineage>
</organism>
<dbReference type="Pfam" id="PF14079">
    <property type="entry name" value="DUF4260"/>
    <property type="match status" value="1"/>
</dbReference>
<evidence type="ECO:0000256" key="1">
    <source>
        <dbReference type="SAM" id="Phobius"/>
    </source>
</evidence>
<dbReference type="RefSeq" id="WP_073052241.1">
    <property type="nucleotide sequence ID" value="NZ_FQUP01000001.1"/>
</dbReference>
<feature type="transmembrane region" description="Helical" evidence="1">
    <location>
        <begin position="43"/>
        <end position="62"/>
    </location>
</feature>
<keyword evidence="1" id="KW-0472">Membrane</keyword>